<evidence type="ECO:0000256" key="3">
    <source>
        <dbReference type="ARBA" id="ARBA00022989"/>
    </source>
</evidence>
<keyword evidence="2 5" id="KW-0812">Transmembrane</keyword>
<comment type="subcellular location">
    <subcellularLocation>
        <location evidence="1">Membrane</location>
        <topology evidence="1">Multi-pass membrane protein</topology>
    </subcellularLocation>
</comment>
<dbReference type="CDD" id="cd09325">
    <property type="entry name" value="TDT_C4-dicarb_trans"/>
    <property type="match status" value="1"/>
</dbReference>
<organism evidence="6 7">
    <name type="scientific">Streptococcus bovimastitidis</name>
    <dbReference type="NCBI Taxonomy" id="1856638"/>
    <lineage>
        <taxon>Bacteria</taxon>
        <taxon>Bacillati</taxon>
        <taxon>Bacillota</taxon>
        <taxon>Bacilli</taxon>
        <taxon>Lactobacillales</taxon>
        <taxon>Streptococcaceae</taxon>
        <taxon>Streptococcus</taxon>
    </lineage>
</organism>
<evidence type="ECO:0000256" key="5">
    <source>
        <dbReference type="SAM" id="Phobius"/>
    </source>
</evidence>
<dbReference type="Proteomes" id="UP000182015">
    <property type="component" value="Unassembled WGS sequence"/>
</dbReference>
<dbReference type="InterPro" id="IPR038665">
    <property type="entry name" value="Voltage-dep_anion_channel_sf"/>
</dbReference>
<dbReference type="InterPro" id="IPR052951">
    <property type="entry name" value="Tellurite_res_ion_channel"/>
</dbReference>
<evidence type="ECO:0000256" key="4">
    <source>
        <dbReference type="ARBA" id="ARBA00023136"/>
    </source>
</evidence>
<dbReference type="AlphaFoldDB" id="A0A1L8MNB9"/>
<protein>
    <submittedName>
        <fullName evidence="6">C4-dicarboxylate ABC transporter</fullName>
    </submittedName>
</protein>
<dbReference type="GO" id="GO:0005886">
    <property type="term" value="C:plasma membrane"/>
    <property type="evidence" value="ECO:0007669"/>
    <property type="project" value="TreeGrafter"/>
</dbReference>
<feature type="transmembrane region" description="Helical" evidence="5">
    <location>
        <begin position="64"/>
        <end position="86"/>
    </location>
</feature>
<feature type="transmembrane region" description="Helical" evidence="5">
    <location>
        <begin position="211"/>
        <end position="231"/>
    </location>
</feature>
<dbReference type="OrthoDB" id="309023at2"/>
<feature type="transmembrane region" description="Helical" evidence="5">
    <location>
        <begin position="92"/>
        <end position="114"/>
    </location>
</feature>
<evidence type="ECO:0000256" key="2">
    <source>
        <dbReference type="ARBA" id="ARBA00022692"/>
    </source>
</evidence>
<dbReference type="RefSeq" id="WP_071792897.1">
    <property type="nucleotide sequence ID" value="NZ_LZDD01000001.1"/>
</dbReference>
<dbReference type="PANTHER" id="PTHR37955">
    <property type="entry name" value="TELLURITE RESISTANCE PROTEIN TEHA"/>
    <property type="match status" value="1"/>
</dbReference>
<evidence type="ECO:0000313" key="6">
    <source>
        <dbReference type="EMBL" id="OJF72243.1"/>
    </source>
</evidence>
<feature type="transmembrane region" description="Helical" evidence="5">
    <location>
        <begin position="270"/>
        <end position="295"/>
    </location>
</feature>
<evidence type="ECO:0000256" key="1">
    <source>
        <dbReference type="ARBA" id="ARBA00004141"/>
    </source>
</evidence>
<dbReference type="EMBL" id="LZDD01000001">
    <property type="protein sequence ID" value="OJF72243.1"/>
    <property type="molecule type" value="Genomic_DNA"/>
</dbReference>
<keyword evidence="4 5" id="KW-0472">Membrane</keyword>
<feature type="transmembrane region" description="Helical" evidence="5">
    <location>
        <begin position="187"/>
        <end position="205"/>
    </location>
</feature>
<comment type="caution">
    <text evidence="6">The sequence shown here is derived from an EMBL/GenBank/DDBJ whole genome shotgun (WGS) entry which is preliminary data.</text>
</comment>
<dbReference type="Gene3D" id="1.50.10.150">
    <property type="entry name" value="Voltage-dependent anion channel"/>
    <property type="match status" value="1"/>
</dbReference>
<dbReference type="PANTHER" id="PTHR37955:SF1">
    <property type="entry name" value="DEP DOMAIN-CONTAINING PROTEIN"/>
    <property type="match status" value="1"/>
</dbReference>
<proteinExistence type="predicted"/>
<sequence length="303" mass="34033">MRHFHQPPLVLSGLILGMTALGNLLGNFSQSLRILFQIPAAILYLYLIFSIIKEPKRALEELRSPLIASVFPTFFMTGLLFSSLIIKIGNFSLGHSLWCLFLVGNISLMLYYIWTFVIHFKWSSVFPSWSVLFVGIAMAALTAPFSQHFRLGQVIFWLGLLLTFLVLPFMTYKTYKIGLEGATKPNISTFCAPLSLLAAAYLATFPQPDNGMVIFLLISSQVVYFFVLAQLPVLIKRAFNPGFAAFTFPFVISATACRASLIYLGREQKFHIVILTEILIATALVTYVFINYLIFLAKKKVQG</sequence>
<accession>A0A1L8MNB9</accession>
<gene>
    <name evidence="6" type="ORF">A9Q68_01485</name>
</gene>
<feature type="transmembrane region" description="Helical" evidence="5">
    <location>
        <begin position="155"/>
        <end position="175"/>
    </location>
</feature>
<dbReference type="InterPro" id="IPR004695">
    <property type="entry name" value="SLAC1/Mae1/Ssu1/TehA"/>
</dbReference>
<feature type="transmembrane region" description="Helical" evidence="5">
    <location>
        <begin position="34"/>
        <end position="52"/>
    </location>
</feature>
<dbReference type="GO" id="GO:0046583">
    <property type="term" value="F:monoatomic cation efflux transmembrane transporter activity"/>
    <property type="evidence" value="ECO:0007669"/>
    <property type="project" value="TreeGrafter"/>
</dbReference>
<feature type="transmembrane region" description="Helical" evidence="5">
    <location>
        <begin position="9"/>
        <end position="28"/>
    </location>
</feature>
<feature type="transmembrane region" description="Helical" evidence="5">
    <location>
        <begin position="243"/>
        <end position="264"/>
    </location>
</feature>
<evidence type="ECO:0000313" key="7">
    <source>
        <dbReference type="Proteomes" id="UP000182015"/>
    </source>
</evidence>
<feature type="transmembrane region" description="Helical" evidence="5">
    <location>
        <begin position="126"/>
        <end position="143"/>
    </location>
</feature>
<dbReference type="STRING" id="1856638.A9Q68_01485"/>
<dbReference type="Pfam" id="PF03595">
    <property type="entry name" value="SLAC1"/>
    <property type="match status" value="1"/>
</dbReference>
<name>A0A1L8MNB9_9STRE</name>
<keyword evidence="3 5" id="KW-1133">Transmembrane helix</keyword>
<keyword evidence="7" id="KW-1185">Reference proteome</keyword>
<reference evidence="7" key="1">
    <citation type="submission" date="2016-06" db="EMBL/GenBank/DDBJ databases">
        <authorList>
            <person name="de Vries S.P.W."/>
            <person name="Hadjirin N.F."/>
            <person name="Lay E.M."/>
            <person name="Zadoks R.N."/>
            <person name="Peacock S.J."/>
            <person name="Parkhill J."/>
            <person name="Grant A.J."/>
            <person name="Mcdougall S."/>
            <person name="Holmes M.A."/>
        </authorList>
    </citation>
    <scope>NUCLEOTIDE SEQUENCE [LARGE SCALE GENOMIC DNA]</scope>
    <source>
        <strain evidence="7">NZ1587</strain>
    </source>
</reference>